<accession>A0ABP7L780</accession>
<sequence length="139" mass="15465">MSRLSQRCNRILRVRVVEHRVAAAREAAAERRIAELLGVARRIGDLRASLRPALGSSHGQSLHAMSEMHERLGRAEGDLSHPISAAEARHEQAWAARLAAGTRKDGTERLRDRAAAGEERGQSLRDDANRPTRIRRKRG</sequence>
<keyword evidence="3" id="KW-1185">Reference proteome</keyword>
<dbReference type="Proteomes" id="UP001500827">
    <property type="component" value="Unassembled WGS sequence"/>
</dbReference>
<organism evidence="2 3">
    <name type="scientific">Sphingomonas limnosediminicola</name>
    <dbReference type="NCBI Taxonomy" id="940133"/>
    <lineage>
        <taxon>Bacteria</taxon>
        <taxon>Pseudomonadati</taxon>
        <taxon>Pseudomonadota</taxon>
        <taxon>Alphaproteobacteria</taxon>
        <taxon>Sphingomonadales</taxon>
        <taxon>Sphingomonadaceae</taxon>
        <taxon>Sphingomonas</taxon>
    </lineage>
</organism>
<dbReference type="EMBL" id="BAABBM010000001">
    <property type="protein sequence ID" value="GAA3894281.1"/>
    <property type="molecule type" value="Genomic_DNA"/>
</dbReference>
<dbReference type="RefSeq" id="WP_344698758.1">
    <property type="nucleotide sequence ID" value="NZ_BAABBM010000001.1"/>
</dbReference>
<evidence type="ECO:0008006" key="4">
    <source>
        <dbReference type="Google" id="ProtNLM"/>
    </source>
</evidence>
<evidence type="ECO:0000313" key="2">
    <source>
        <dbReference type="EMBL" id="GAA3894281.1"/>
    </source>
</evidence>
<reference evidence="3" key="1">
    <citation type="journal article" date="2019" name="Int. J. Syst. Evol. Microbiol.">
        <title>The Global Catalogue of Microorganisms (GCM) 10K type strain sequencing project: providing services to taxonomists for standard genome sequencing and annotation.</title>
        <authorList>
            <consortium name="The Broad Institute Genomics Platform"/>
            <consortium name="The Broad Institute Genome Sequencing Center for Infectious Disease"/>
            <person name="Wu L."/>
            <person name="Ma J."/>
        </authorList>
    </citation>
    <scope>NUCLEOTIDE SEQUENCE [LARGE SCALE GENOMIC DNA]</scope>
    <source>
        <strain evidence="3">JCM 17543</strain>
    </source>
</reference>
<evidence type="ECO:0000256" key="1">
    <source>
        <dbReference type="SAM" id="MobiDB-lite"/>
    </source>
</evidence>
<comment type="caution">
    <text evidence="2">The sequence shown here is derived from an EMBL/GenBank/DDBJ whole genome shotgun (WGS) entry which is preliminary data.</text>
</comment>
<protein>
    <recommendedName>
        <fullName evidence="4">CHAD domain-containing protein</fullName>
    </recommendedName>
</protein>
<feature type="region of interest" description="Disordered" evidence="1">
    <location>
        <begin position="84"/>
        <end position="139"/>
    </location>
</feature>
<gene>
    <name evidence="2" type="ORF">GCM10022276_11840</name>
</gene>
<evidence type="ECO:0000313" key="3">
    <source>
        <dbReference type="Proteomes" id="UP001500827"/>
    </source>
</evidence>
<name>A0ABP7L780_9SPHN</name>
<feature type="compositionally biased region" description="Basic and acidic residues" evidence="1">
    <location>
        <begin position="102"/>
        <end position="130"/>
    </location>
</feature>
<proteinExistence type="predicted"/>